<proteinExistence type="inferred from homology"/>
<dbReference type="OrthoDB" id="1726708at2"/>
<keyword evidence="4" id="KW-0812">Transmembrane</keyword>
<comment type="caution">
    <text evidence="5">The sequence shown here is derived from an EMBL/GenBank/DDBJ whole genome shotgun (WGS) entry which is preliminary data.</text>
</comment>
<dbReference type="PANTHER" id="PTHR22550">
    <property type="entry name" value="SPORE GERMINATION PROTEIN"/>
    <property type="match status" value="1"/>
</dbReference>
<feature type="transmembrane region" description="Helical" evidence="4">
    <location>
        <begin position="407"/>
        <end position="425"/>
    </location>
</feature>
<organism evidence="5 6">
    <name type="scientific">Desulfocucumis palustris</name>
    <dbReference type="NCBI Taxonomy" id="1898651"/>
    <lineage>
        <taxon>Bacteria</taxon>
        <taxon>Bacillati</taxon>
        <taxon>Bacillota</taxon>
        <taxon>Clostridia</taxon>
        <taxon>Eubacteriales</taxon>
        <taxon>Desulfocucumaceae</taxon>
        <taxon>Desulfocucumis</taxon>
    </lineage>
</organism>
<keyword evidence="2 4" id="KW-0472">Membrane</keyword>
<dbReference type="AlphaFoldDB" id="A0A2L2XE89"/>
<dbReference type="Pfam" id="PF03323">
    <property type="entry name" value="GerA"/>
    <property type="match status" value="1"/>
</dbReference>
<gene>
    <name evidence="5" type="ORF">DCCM_3664</name>
</gene>
<dbReference type="GO" id="GO:0009847">
    <property type="term" value="P:spore germination"/>
    <property type="evidence" value="ECO:0007669"/>
    <property type="project" value="InterPro"/>
</dbReference>
<dbReference type="InterPro" id="IPR050768">
    <property type="entry name" value="UPF0353/GerABKA_families"/>
</dbReference>
<reference evidence="6" key="1">
    <citation type="submission" date="2018-02" db="EMBL/GenBank/DDBJ databases">
        <title>Genome sequence of Desulfocucumis palustris strain NAW-5.</title>
        <authorList>
            <person name="Watanabe M."/>
            <person name="Kojima H."/>
            <person name="Fukui M."/>
        </authorList>
    </citation>
    <scope>NUCLEOTIDE SEQUENCE [LARGE SCALE GENOMIC DNA]</scope>
    <source>
        <strain evidence="6">NAW-5</strain>
    </source>
</reference>
<accession>A0A2L2XE89</accession>
<feature type="region of interest" description="Disordered" evidence="3">
    <location>
        <begin position="1"/>
        <end position="33"/>
    </location>
</feature>
<feature type="transmembrane region" description="Helical" evidence="4">
    <location>
        <begin position="460"/>
        <end position="484"/>
    </location>
</feature>
<feature type="compositionally biased region" description="Basic and acidic residues" evidence="3">
    <location>
        <begin position="543"/>
        <end position="552"/>
    </location>
</feature>
<keyword evidence="6" id="KW-1185">Reference proteome</keyword>
<dbReference type="Proteomes" id="UP000239549">
    <property type="component" value="Unassembled WGS sequence"/>
</dbReference>
<feature type="transmembrane region" description="Helical" evidence="4">
    <location>
        <begin position="431"/>
        <end position="453"/>
    </location>
</feature>
<dbReference type="PIRSF" id="PIRSF005690">
    <property type="entry name" value="GerBA"/>
    <property type="match status" value="1"/>
</dbReference>
<evidence type="ECO:0000313" key="5">
    <source>
        <dbReference type="EMBL" id="GBF34545.1"/>
    </source>
</evidence>
<dbReference type="InterPro" id="IPR004995">
    <property type="entry name" value="Spore_Ger"/>
</dbReference>
<evidence type="ECO:0000256" key="1">
    <source>
        <dbReference type="ARBA" id="ARBA00005278"/>
    </source>
</evidence>
<evidence type="ECO:0000256" key="3">
    <source>
        <dbReference type="SAM" id="MobiDB-lite"/>
    </source>
</evidence>
<protein>
    <submittedName>
        <fullName evidence="5">Spore germination protein GerKA</fullName>
    </submittedName>
</protein>
<evidence type="ECO:0000256" key="2">
    <source>
        <dbReference type="ARBA" id="ARBA00023136"/>
    </source>
</evidence>
<evidence type="ECO:0000256" key="4">
    <source>
        <dbReference type="SAM" id="Phobius"/>
    </source>
</evidence>
<feature type="compositionally biased region" description="Basic residues" evidence="3">
    <location>
        <begin position="1"/>
        <end position="18"/>
    </location>
</feature>
<dbReference type="PANTHER" id="PTHR22550:SF5">
    <property type="entry name" value="LEUCINE ZIPPER PROTEIN 4"/>
    <property type="match status" value="1"/>
</dbReference>
<dbReference type="RefSeq" id="WP_104372773.1">
    <property type="nucleotide sequence ID" value="NZ_BFAV01000141.1"/>
</dbReference>
<evidence type="ECO:0000313" key="6">
    <source>
        <dbReference type="Proteomes" id="UP000239549"/>
    </source>
</evidence>
<keyword evidence="4" id="KW-1133">Transmembrane helix</keyword>
<dbReference type="EMBL" id="BFAV01000141">
    <property type="protein sequence ID" value="GBF34545.1"/>
    <property type="molecule type" value="Genomic_DNA"/>
</dbReference>
<dbReference type="GO" id="GO:0016020">
    <property type="term" value="C:membrane"/>
    <property type="evidence" value="ECO:0007669"/>
    <property type="project" value="InterPro"/>
</dbReference>
<comment type="similarity">
    <text evidence="1">Belongs to the GerABKA family.</text>
</comment>
<feature type="region of interest" description="Disordered" evidence="3">
    <location>
        <begin position="521"/>
        <end position="552"/>
    </location>
</feature>
<name>A0A2L2XE89_9FIRM</name>
<feature type="transmembrane region" description="Helical" evidence="4">
    <location>
        <begin position="332"/>
        <end position="352"/>
    </location>
</feature>
<sequence length="552" mass="61201">MVTRLLKRLARKPSKKRNAGQAANGHQQPEPDRRVYLDRELKQMAVMSRLEDNLNLMKNIFGLNNDVVFRHFRLGAAEQTGAAVVYVDGMTDNASFNNDIMKPLMLESRQAGFRPAPGSLLEWLQNSAIPVSNVFETGNMENVVSSMLYGNVILFIDGQDKALVLDIKNWNSRQVSEPDSEILVRGPREGFVETLRTNTSLIRRRLRSPNLILENIHIGRVSHTGVTIAYIRGIVSPDMVAEVKRRLQRINIDGVLESGYLEEFIEDNPYSPFPQIIHTERPDRVAASLLEGRVAILTDGTPVVLIVPVDITAFMSSAEDYYERYMMGTIILWLRFVAFGISILLPSLYIAITTFHQEMIPTRLLITLAAAREGVPFPALVEALLMEFTFEALREAGVRLPRSVGQAVSIVGALVIGQAAVQAGIVSPLMVIVVAVTGIASFASPAFNFGLALRLLRFPMMLLAASLGLFGVMVGILAILIHLAGLRSFGVPYLSPLAPLHPRDLKDVLMRVPWWAMDERPAETAKQNRRRQAPGLKPSVKKPGGEQGDRQE</sequence>